<keyword evidence="3" id="KW-0731">Sigma factor</keyword>
<dbReference type="InterPro" id="IPR013249">
    <property type="entry name" value="RNA_pol_sigma70_r4_t2"/>
</dbReference>
<dbReference type="InterPro" id="IPR014284">
    <property type="entry name" value="RNA_pol_sigma-70_dom"/>
</dbReference>
<organism evidence="7">
    <name type="scientific">uncultured Thermomicrobiales bacterium</name>
    <dbReference type="NCBI Taxonomy" id="1645740"/>
    <lineage>
        <taxon>Bacteria</taxon>
        <taxon>Pseudomonadati</taxon>
        <taxon>Thermomicrobiota</taxon>
        <taxon>Thermomicrobia</taxon>
        <taxon>Thermomicrobiales</taxon>
        <taxon>environmental samples</taxon>
    </lineage>
</organism>
<dbReference type="InterPro" id="IPR036388">
    <property type="entry name" value="WH-like_DNA-bd_sf"/>
</dbReference>
<dbReference type="NCBIfam" id="TIGR02937">
    <property type="entry name" value="sigma70-ECF"/>
    <property type="match status" value="1"/>
</dbReference>
<sequence>MIEQTMGQTAGTGAAPTIDDHLVWRARRGDPAAFSEIFERYQHRIINYIYGLVHDRELANDLAQESFLKAYKALPRMGDDLRLAPWLYRIAGNTAFSALRRRRLIRWLPLLNDGITTGDMDGDVVEAEAVHRALAKLPTKYAAPLLLHSHEGLSCNEIAEILGISSGAVKTRLFRAREAFRVAYGEDSPEVQQTTSSKGAA</sequence>
<dbReference type="GO" id="GO:0003677">
    <property type="term" value="F:DNA binding"/>
    <property type="evidence" value="ECO:0007669"/>
    <property type="project" value="InterPro"/>
</dbReference>
<name>A0A6J4V2P5_9BACT</name>
<dbReference type="GO" id="GO:0016987">
    <property type="term" value="F:sigma factor activity"/>
    <property type="evidence" value="ECO:0007669"/>
    <property type="project" value="UniProtKB-KW"/>
</dbReference>
<accession>A0A6J4V2P5</accession>
<keyword evidence="4" id="KW-0804">Transcription</keyword>
<feature type="domain" description="RNA polymerase sigma factor 70 region 4 type 2" evidence="6">
    <location>
        <begin position="128"/>
        <end position="179"/>
    </location>
</feature>
<evidence type="ECO:0008006" key="8">
    <source>
        <dbReference type="Google" id="ProtNLM"/>
    </source>
</evidence>
<dbReference type="GO" id="GO:0006352">
    <property type="term" value="P:DNA-templated transcription initiation"/>
    <property type="evidence" value="ECO:0007669"/>
    <property type="project" value="InterPro"/>
</dbReference>
<protein>
    <recommendedName>
        <fullName evidence="8">RNA polymerase ECF-type sigma factor</fullName>
    </recommendedName>
</protein>
<dbReference type="SUPFAM" id="SSF88659">
    <property type="entry name" value="Sigma3 and sigma4 domains of RNA polymerase sigma factors"/>
    <property type="match status" value="1"/>
</dbReference>
<proteinExistence type="inferred from homology"/>
<gene>
    <name evidence="7" type="ORF">AVDCRST_MAG18-1550</name>
</gene>
<dbReference type="InterPro" id="IPR013325">
    <property type="entry name" value="RNA_pol_sigma_r2"/>
</dbReference>
<dbReference type="PANTHER" id="PTHR43133:SF51">
    <property type="entry name" value="RNA POLYMERASE SIGMA FACTOR"/>
    <property type="match status" value="1"/>
</dbReference>
<evidence type="ECO:0000256" key="2">
    <source>
        <dbReference type="ARBA" id="ARBA00023015"/>
    </source>
</evidence>
<dbReference type="InterPro" id="IPR013324">
    <property type="entry name" value="RNA_pol_sigma_r3/r4-like"/>
</dbReference>
<dbReference type="Pfam" id="PF04542">
    <property type="entry name" value="Sigma70_r2"/>
    <property type="match status" value="1"/>
</dbReference>
<evidence type="ECO:0000259" key="6">
    <source>
        <dbReference type="Pfam" id="PF08281"/>
    </source>
</evidence>
<evidence type="ECO:0000256" key="4">
    <source>
        <dbReference type="ARBA" id="ARBA00023163"/>
    </source>
</evidence>
<dbReference type="Pfam" id="PF08281">
    <property type="entry name" value="Sigma70_r4_2"/>
    <property type="match status" value="1"/>
</dbReference>
<evidence type="ECO:0000256" key="3">
    <source>
        <dbReference type="ARBA" id="ARBA00023082"/>
    </source>
</evidence>
<dbReference type="EMBL" id="CADCWN010000120">
    <property type="protein sequence ID" value="CAA9566805.1"/>
    <property type="molecule type" value="Genomic_DNA"/>
</dbReference>
<comment type="similarity">
    <text evidence="1">Belongs to the sigma-70 factor family. ECF subfamily.</text>
</comment>
<dbReference type="SUPFAM" id="SSF88946">
    <property type="entry name" value="Sigma2 domain of RNA polymerase sigma factors"/>
    <property type="match status" value="1"/>
</dbReference>
<dbReference type="Gene3D" id="1.10.10.10">
    <property type="entry name" value="Winged helix-like DNA-binding domain superfamily/Winged helix DNA-binding domain"/>
    <property type="match status" value="1"/>
</dbReference>
<dbReference type="CDD" id="cd06171">
    <property type="entry name" value="Sigma70_r4"/>
    <property type="match status" value="1"/>
</dbReference>
<dbReference type="AlphaFoldDB" id="A0A6J4V2P5"/>
<dbReference type="Gene3D" id="1.10.1740.10">
    <property type="match status" value="1"/>
</dbReference>
<feature type="domain" description="RNA polymerase sigma-70 region 2" evidence="5">
    <location>
        <begin position="37"/>
        <end position="103"/>
    </location>
</feature>
<evidence type="ECO:0000259" key="5">
    <source>
        <dbReference type="Pfam" id="PF04542"/>
    </source>
</evidence>
<evidence type="ECO:0000256" key="1">
    <source>
        <dbReference type="ARBA" id="ARBA00010641"/>
    </source>
</evidence>
<keyword evidence="2" id="KW-0805">Transcription regulation</keyword>
<dbReference type="PANTHER" id="PTHR43133">
    <property type="entry name" value="RNA POLYMERASE ECF-TYPE SIGMA FACTO"/>
    <property type="match status" value="1"/>
</dbReference>
<reference evidence="7" key="1">
    <citation type="submission" date="2020-02" db="EMBL/GenBank/DDBJ databases">
        <authorList>
            <person name="Meier V. D."/>
        </authorList>
    </citation>
    <scope>NUCLEOTIDE SEQUENCE</scope>
    <source>
        <strain evidence="7">AVDCRST_MAG18</strain>
    </source>
</reference>
<dbReference type="InterPro" id="IPR007627">
    <property type="entry name" value="RNA_pol_sigma70_r2"/>
</dbReference>
<dbReference type="InterPro" id="IPR039425">
    <property type="entry name" value="RNA_pol_sigma-70-like"/>
</dbReference>
<evidence type="ECO:0000313" key="7">
    <source>
        <dbReference type="EMBL" id="CAA9566805.1"/>
    </source>
</evidence>